<keyword evidence="6" id="KW-1185">Reference proteome</keyword>
<dbReference type="Pfam" id="PF07587">
    <property type="entry name" value="PSD1"/>
    <property type="match status" value="1"/>
</dbReference>
<proteinExistence type="predicted"/>
<dbReference type="Pfam" id="PF07635">
    <property type="entry name" value="PSCyt1"/>
    <property type="match status" value="1"/>
</dbReference>
<dbReference type="Proteomes" id="UP000008461">
    <property type="component" value="Chromosome"/>
</dbReference>
<dbReference type="PANTHER" id="PTHR35889">
    <property type="entry name" value="CYCLOINULO-OLIGOSACCHARIDE FRUCTANOTRANSFERASE-RELATED"/>
    <property type="match status" value="1"/>
</dbReference>
<dbReference type="PANTHER" id="PTHR35889:SF3">
    <property type="entry name" value="F-BOX DOMAIN-CONTAINING PROTEIN"/>
    <property type="match status" value="1"/>
</dbReference>
<reference key="2">
    <citation type="submission" date="2011-04" db="EMBL/GenBank/DDBJ databases">
        <title>Complete sequence of chromosome of Haliscomenobacter hydrossis DSM 1100.</title>
        <authorList>
            <consortium name="US DOE Joint Genome Institute (JGI-PGF)"/>
            <person name="Lucas S."/>
            <person name="Han J."/>
            <person name="Lapidus A."/>
            <person name="Bruce D."/>
            <person name="Goodwin L."/>
            <person name="Pitluck S."/>
            <person name="Peters L."/>
            <person name="Kyrpides N."/>
            <person name="Mavromatis K."/>
            <person name="Ivanova N."/>
            <person name="Ovchinnikova G."/>
            <person name="Pagani I."/>
            <person name="Daligault H."/>
            <person name="Detter J.C."/>
            <person name="Han C."/>
            <person name="Land M."/>
            <person name="Hauser L."/>
            <person name="Markowitz V."/>
            <person name="Cheng J.-F."/>
            <person name="Hugenholtz P."/>
            <person name="Woyke T."/>
            <person name="Wu D."/>
            <person name="Verbarg S."/>
            <person name="Frueling A."/>
            <person name="Brambilla E."/>
            <person name="Klenk H.-P."/>
            <person name="Eisen J.A."/>
        </authorList>
    </citation>
    <scope>NUCLEOTIDE SEQUENCE</scope>
    <source>
        <strain>DSM 1100</strain>
    </source>
</reference>
<sequence>MIMQGNFLKKSWLWLAGLGAIGSILLLSECAKGPDALGTALPDVVDFNFHVKPILSDRCFKCHGPDAQKREADLRLDTKEGLFQALEKHKDQFVIVPGKPESSEMWRRLIHEDPDQLMPPPNSNLSLNETEKTIIRRWIAQGAKYQKHWAFLAPQKAPLPKVKRKGWNDSPIDRWVLTKMKDVNLEPNEREEWPRLIRRVCLDLTGLPPTEAVMQKFKDDDSPANYRRLVDYLLKQPSFGERMAAHWLDVSRYADSHGYQDDGPRTMWPWRDWVIHAFNTNMPYNRFVSWQLAGDMLPNPTKEMLLATGFNRNHKITQEGGVIEEEYRIEYVTDRTNTFSKAFMGLTMECSKCHDHKYDPITQKEYYELFSFFNSVPEEGLYGDISLVSLADPPRMYISNATVRDTLPFINKKPTDTAVVMIMQEMPKPRTTYILKRGQYDLHADSVQRGTPRSVLAFDKKFSPNRVGLADWLFSPKHPLTARVFVNRMWMEFFGTGIVKSSEDFGNQGELPTHPELLDWMAVDFREHNWDVKRLIREIVLSETYQQSNDISKRKQEVDPENRYLARGPRIRMSAEMIRDNWLATSGLLNSEVGGPSVKPYQPEGLWEDTNPGRGPLMFYKQDKREKLYRRSLYTFWKRTAPPPFMLTFDAPMRDYCVPKRTSTNTPLQALNMLNDPQMLESARWLAAALLKKTGGGEPAVRRAFERILTRSPETKELKQLLSYFQERRKELQKDAARAERMLLVGEVAQAKGVNPSDCAALSEVVQIIYNMDETITK</sequence>
<feature type="coiled-coil region" evidence="1">
    <location>
        <begin position="715"/>
        <end position="742"/>
    </location>
</feature>
<organism evidence="5 6">
    <name type="scientific">Haliscomenobacter hydrossis (strain ATCC 27775 / DSM 1100 / LMG 10767 / O)</name>
    <dbReference type="NCBI Taxonomy" id="760192"/>
    <lineage>
        <taxon>Bacteria</taxon>
        <taxon>Pseudomonadati</taxon>
        <taxon>Bacteroidota</taxon>
        <taxon>Saprospiria</taxon>
        <taxon>Saprospirales</taxon>
        <taxon>Haliscomenobacteraceae</taxon>
        <taxon>Haliscomenobacter</taxon>
    </lineage>
</organism>
<evidence type="ECO:0000313" key="6">
    <source>
        <dbReference type="Proteomes" id="UP000008461"/>
    </source>
</evidence>
<feature type="domain" description="DUF1549" evidence="2">
    <location>
        <begin position="171"/>
        <end position="376"/>
    </location>
</feature>
<evidence type="ECO:0000259" key="4">
    <source>
        <dbReference type="Pfam" id="PF07635"/>
    </source>
</evidence>
<dbReference type="RefSeq" id="WP_013763888.1">
    <property type="nucleotide sequence ID" value="NC_015510.1"/>
</dbReference>
<evidence type="ECO:0000256" key="1">
    <source>
        <dbReference type="SAM" id="Coils"/>
    </source>
</evidence>
<feature type="domain" description="DUF1553" evidence="3">
    <location>
        <begin position="465"/>
        <end position="724"/>
    </location>
</feature>
<dbReference type="InterPro" id="IPR022655">
    <property type="entry name" value="DUF1553"/>
</dbReference>
<reference evidence="5 6" key="1">
    <citation type="journal article" date="2011" name="Stand. Genomic Sci.">
        <title>Complete genome sequence of Haliscomenobacter hydrossis type strain (O).</title>
        <authorList>
            <consortium name="US DOE Joint Genome Institute (JGI-PGF)"/>
            <person name="Daligault H."/>
            <person name="Lapidus A."/>
            <person name="Zeytun A."/>
            <person name="Nolan M."/>
            <person name="Lucas S."/>
            <person name="Del Rio T.G."/>
            <person name="Tice H."/>
            <person name="Cheng J.F."/>
            <person name="Tapia R."/>
            <person name="Han C."/>
            <person name="Goodwin L."/>
            <person name="Pitluck S."/>
            <person name="Liolios K."/>
            <person name="Pagani I."/>
            <person name="Ivanova N."/>
            <person name="Huntemann M."/>
            <person name="Mavromatis K."/>
            <person name="Mikhailova N."/>
            <person name="Pati A."/>
            <person name="Chen A."/>
            <person name="Palaniappan K."/>
            <person name="Land M."/>
            <person name="Hauser L."/>
            <person name="Brambilla E.M."/>
            <person name="Rohde M."/>
            <person name="Verbarg S."/>
            <person name="Goker M."/>
            <person name="Bristow J."/>
            <person name="Eisen J.A."/>
            <person name="Markowitz V."/>
            <person name="Hugenholtz P."/>
            <person name="Kyrpides N.C."/>
            <person name="Klenk H.P."/>
            <person name="Woyke T."/>
        </authorList>
    </citation>
    <scope>NUCLEOTIDE SEQUENCE [LARGE SCALE GENOMIC DNA]</scope>
    <source>
        <strain evidence="6">ATCC 27775 / DSM 1100 / LMG 10767 / O</strain>
    </source>
</reference>
<evidence type="ECO:0000259" key="2">
    <source>
        <dbReference type="Pfam" id="PF07583"/>
    </source>
</evidence>
<evidence type="ECO:0008006" key="7">
    <source>
        <dbReference type="Google" id="ProtNLM"/>
    </source>
</evidence>
<evidence type="ECO:0000259" key="3">
    <source>
        <dbReference type="Pfam" id="PF07587"/>
    </source>
</evidence>
<name>F4KXC6_HALH1</name>
<dbReference type="STRING" id="760192.Halhy_1440"/>
<keyword evidence="1" id="KW-0175">Coiled coil</keyword>
<protein>
    <recommendedName>
        <fullName evidence="7">Cytochrome c domain-containing protein</fullName>
    </recommendedName>
</protein>
<evidence type="ECO:0000313" key="5">
    <source>
        <dbReference type="EMBL" id="AEE49334.1"/>
    </source>
</evidence>
<gene>
    <name evidence="5" type="ordered locus">Halhy_1440</name>
</gene>
<feature type="domain" description="Cytochrome C Planctomycete-type" evidence="4">
    <location>
        <begin position="59"/>
        <end position="121"/>
    </location>
</feature>
<dbReference type="KEGG" id="hhy:Halhy_1440"/>
<dbReference type="Pfam" id="PF07583">
    <property type="entry name" value="PSCyt2"/>
    <property type="match status" value="1"/>
</dbReference>
<dbReference type="eggNOG" id="COG2010">
    <property type="taxonomic scope" value="Bacteria"/>
</dbReference>
<dbReference type="EMBL" id="CP002691">
    <property type="protein sequence ID" value="AEE49334.1"/>
    <property type="molecule type" value="Genomic_DNA"/>
</dbReference>
<dbReference type="InterPro" id="IPR011429">
    <property type="entry name" value="Cyt_c_Planctomycete-type"/>
</dbReference>
<dbReference type="AlphaFoldDB" id="F4KXC6"/>
<dbReference type="InterPro" id="IPR011444">
    <property type="entry name" value="DUF1549"/>
</dbReference>
<dbReference type="HOGENOM" id="CLU_005632_1_0_10"/>
<accession>F4KXC6</accession>